<name>A0A143BLS7_9BACT</name>
<evidence type="ECO:0000313" key="2">
    <source>
        <dbReference type="EMBL" id="AMW06006.1"/>
    </source>
</evidence>
<gene>
    <name evidence="2" type="ORF">GEMMAAP_16845</name>
</gene>
<dbReference type="RefSeq" id="WP_026848262.1">
    <property type="nucleotide sequence ID" value="NZ_CP011454.1"/>
</dbReference>
<dbReference type="InterPro" id="IPR008964">
    <property type="entry name" value="Invasin/intimin_cell_adhesion"/>
</dbReference>
<evidence type="ECO:0000313" key="3">
    <source>
        <dbReference type="Proteomes" id="UP000076404"/>
    </source>
</evidence>
<evidence type="ECO:0008006" key="4">
    <source>
        <dbReference type="Google" id="ProtNLM"/>
    </source>
</evidence>
<dbReference type="AlphaFoldDB" id="A0A143BLS7"/>
<dbReference type="Gene3D" id="2.60.40.1080">
    <property type="match status" value="1"/>
</dbReference>
<keyword evidence="1" id="KW-0732">Signal</keyword>
<dbReference type="KEGG" id="gph:GEMMAAP_16845"/>
<feature type="chain" id="PRO_5007506958" description="BIG2 domain-containing protein" evidence="1">
    <location>
        <begin position="22"/>
        <end position="254"/>
    </location>
</feature>
<proteinExistence type="predicted"/>
<organism evidence="2 3">
    <name type="scientific">Gemmatimonas phototrophica</name>
    <dbReference type="NCBI Taxonomy" id="1379270"/>
    <lineage>
        <taxon>Bacteria</taxon>
        <taxon>Pseudomonadati</taxon>
        <taxon>Gemmatimonadota</taxon>
        <taxon>Gemmatimonadia</taxon>
        <taxon>Gemmatimonadales</taxon>
        <taxon>Gemmatimonadaceae</taxon>
        <taxon>Gemmatimonas</taxon>
    </lineage>
</organism>
<protein>
    <recommendedName>
        <fullName evidence="4">BIG2 domain-containing protein</fullName>
    </recommendedName>
</protein>
<reference evidence="2 3" key="2">
    <citation type="journal article" date="2016" name="Environ. Microbiol. Rep.">
        <title>Metagenomic evidence for the presence of phototrophic Gemmatimonadetes bacteria in diverse environments.</title>
        <authorList>
            <person name="Zeng Y."/>
            <person name="Baumbach J."/>
            <person name="Barbosa E.G."/>
            <person name="Azevedo V."/>
            <person name="Zhang C."/>
            <person name="Koblizek M."/>
        </authorList>
    </citation>
    <scope>NUCLEOTIDE SEQUENCE [LARGE SCALE GENOMIC DNA]</scope>
    <source>
        <strain evidence="2 3">AP64</strain>
    </source>
</reference>
<dbReference type="SUPFAM" id="SSF49373">
    <property type="entry name" value="Invasin/intimin cell-adhesion fragments"/>
    <property type="match status" value="1"/>
</dbReference>
<sequence length="254" mass="27131">MMARVHHSRLVLVLASTLLTACQSDRALAPSDAIPTRLTLTANTSVPLSSFGDSTIIQPRVVDANGAVLTDVPLRWTLRTPGVLEPLGNGQYRAARNGQATIVVQLDPSNTGAKPAGYFADLLTDSVIVSVQQQPARIVPLANDTVFTLLGSTRTLRFHVTDARGNRMTDGWSAQWQSANTGIASVDSAGTVRVAANGSAQLSLRVGVATWSTTVSVNATRPHVSCMRYRQRRSAREQCVTNTVTLFAAPERAP</sequence>
<reference evidence="2 3" key="1">
    <citation type="journal article" date="2014" name="Proc. Natl. Acad. Sci. U.S.A.">
        <title>Functional type 2 photosynthetic reaction centers found in the rare bacterial phylum Gemmatimonadetes.</title>
        <authorList>
            <person name="Zeng Y."/>
            <person name="Feng F."/>
            <person name="Medova H."/>
            <person name="Dean J."/>
            <person name="Koblizek M."/>
        </authorList>
    </citation>
    <scope>NUCLEOTIDE SEQUENCE [LARGE SCALE GENOMIC DNA]</scope>
    <source>
        <strain evidence="2 3">AP64</strain>
    </source>
</reference>
<dbReference type="Proteomes" id="UP000076404">
    <property type="component" value="Chromosome"/>
</dbReference>
<keyword evidence="3" id="KW-1185">Reference proteome</keyword>
<evidence type="ECO:0000256" key="1">
    <source>
        <dbReference type="SAM" id="SignalP"/>
    </source>
</evidence>
<accession>A0A143BLS7</accession>
<feature type="signal peptide" evidence="1">
    <location>
        <begin position="1"/>
        <end position="21"/>
    </location>
</feature>
<dbReference type="EMBL" id="CP011454">
    <property type="protein sequence ID" value="AMW06006.1"/>
    <property type="molecule type" value="Genomic_DNA"/>
</dbReference>
<dbReference type="PROSITE" id="PS51257">
    <property type="entry name" value="PROKAR_LIPOPROTEIN"/>
    <property type="match status" value="1"/>
</dbReference>